<reference evidence="7 8" key="1">
    <citation type="submission" date="2024-06" db="EMBL/GenBank/DDBJ databases">
        <authorList>
            <person name="Kraege A."/>
            <person name="Thomma B."/>
        </authorList>
    </citation>
    <scope>NUCLEOTIDE SEQUENCE [LARGE SCALE GENOMIC DNA]</scope>
</reference>
<dbReference type="Pfam" id="PF08541">
    <property type="entry name" value="ACP_syn_III_C"/>
    <property type="match status" value="1"/>
</dbReference>
<dbReference type="EC" id="2.3.1.-" evidence="3"/>
<dbReference type="PIRSF" id="PIRSF036417">
    <property type="entry name" value="3-ktacl-CoA_syn"/>
    <property type="match status" value="1"/>
</dbReference>
<name>A0ABP1GDC8_9CHLO</name>
<dbReference type="InterPro" id="IPR016039">
    <property type="entry name" value="Thiolase-like"/>
</dbReference>
<dbReference type="Gene3D" id="3.40.47.10">
    <property type="match status" value="1"/>
</dbReference>
<evidence type="ECO:0000256" key="2">
    <source>
        <dbReference type="ARBA" id="ARBA00022679"/>
    </source>
</evidence>
<dbReference type="InterPro" id="IPR013601">
    <property type="entry name" value="FAE1_typ3_polyketide_synth"/>
</dbReference>
<proteinExistence type="inferred from homology"/>
<keyword evidence="4" id="KW-0812">Transmembrane</keyword>
<keyword evidence="4" id="KW-1133">Transmembrane helix</keyword>
<evidence type="ECO:0000313" key="8">
    <source>
        <dbReference type="Proteomes" id="UP001497392"/>
    </source>
</evidence>
<keyword evidence="2 3" id="KW-0808">Transferase</keyword>
<feature type="domain" description="FAE" evidence="5">
    <location>
        <begin position="108"/>
        <end position="398"/>
    </location>
</feature>
<dbReference type="InterPro" id="IPR013747">
    <property type="entry name" value="ACP_syn_III_C"/>
</dbReference>
<evidence type="ECO:0000313" key="7">
    <source>
        <dbReference type="EMBL" id="CAL5229300.1"/>
    </source>
</evidence>
<keyword evidence="8" id="KW-1185">Reference proteome</keyword>
<accession>A0ABP1GDC8</accession>
<evidence type="ECO:0000259" key="6">
    <source>
        <dbReference type="Pfam" id="PF08541"/>
    </source>
</evidence>
<dbReference type="EMBL" id="CAXHTA020000020">
    <property type="protein sequence ID" value="CAL5229300.1"/>
    <property type="molecule type" value="Genomic_DNA"/>
</dbReference>
<comment type="similarity">
    <text evidence="1 3">Belongs to the thiolase-like superfamily. Chalcone/stilbene synthases family.</text>
</comment>
<evidence type="ECO:0000259" key="5">
    <source>
        <dbReference type="Pfam" id="PF08392"/>
    </source>
</evidence>
<keyword evidence="4" id="KW-0472">Membrane</keyword>
<feature type="transmembrane region" description="Helical" evidence="4">
    <location>
        <begin position="85"/>
        <end position="106"/>
    </location>
</feature>
<dbReference type="PANTHER" id="PTHR31561">
    <property type="entry name" value="3-KETOACYL-COA SYNTHASE"/>
    <property type="match status" value="1"/>
</dbReference>
<protein>
    <recommendedName>
        <fullName evidence="3">3-ketoacyl-CoA synthase</fullName>
        <ecNumber evidence="3">2.3.1.-</ecNumber>
    </recommendedName>
</protein>
<comment type="pathway">
    <text evidence="3">Lipid metabolism; fatty acid biosynthesis.</text>
</comment>
<feature type="transmembrane region" description="Helical" evidence="4">
    <location>
        <begin position="36"/>
        <end position="55"/>
    </location>
</feature>
<dbReference type="SUPFAM" id="SSF53901">
    <property type="entry name" value="Thiolase-like"/>
    <property type="match status" value="2"/>
</dbReference>
<feature type="domain" description="Beta-ketoacyl-[acyl-carrier-protein] synthase III C-terminal" evidence="6">
    <location>
        <begin position="415"/>
        <end position="494"/>
    </location>
</feature>
<dbReference type="InterPro" id="IPR012392">
    <property type="entry name" value="3-ktacl-CoA_syn"/>
</dbReference>
<keyword evidence="3" id="KW-0012">Acyltransferase</keyword>
<evidence type="ECO:0000256" key="3">
    <source>
        <dbReference type="PIRNR" id="PIRNR036417"/>
    </source>
</evidence>
<dbReference type="Proteomes" id="UP001497392">
    <property type="component" value="Unassembled WGS sequence"/>
</dbReference>
<organism evidence="7 8">
    <name type="scientific">Coccomyxa viridis</name>
    <dbReference type="NCBI Taxonomy" id="1274662"/>
    <lineage>
        <taxon>Eukaryota</taxon>
        <taxon>Viridiplantae</taxon>
        <taxon>Chlorophyta</taxon>
        <taxon>core chlorophytes</taxon>
        <taxon>Trebouxiophyceae</taxon>
        <taxon>Trebouxiophyceae incertae sedis</taxon>
        <taxon>Coccomyxaceae</taxon>
        <taxon>Coccomyxa</taxon>
    </lineage>
</organism>
<dbReference type="CDD" id="cd00831">
    <property type="entry name" value="CHS_like"/>
    <property type="match status" value="1"/>
</dbReference>
<comment type="caution">
    <text evidence="7">The sequence shown here is derived from an EMBL/GenBank/DDBJ whole genome shotgun (WGS) entry which is preliminary data.</text>
</comment>
<evidence type="ECO:0000256" key="1">
    <source>
        <dbReference type="ARBA" id="ARBA00005531"/>
    </source>
</evidence>
<gene>
    <name evidence="7" type="primary">g12598</name>
    <name evidence="7" type="ORF">VP750_LOCUS11206</name>
</gene>
<evidence type="ECO:0000256" key="4">
    <source>
        <dbReference type="SAM" id="Phobius"/>
    </source>
</evidence>
<sequence length="514" mass="56936">MGRGASGGLQGQEIAGAISRMPDETKAKIMGVGKKVLHFTCSNLPALVLLPVAAWTTSKVVEMQKTGELQRRWDSFRGQDVSLSMWQVLALQAAVVAFVAAFMYLVRPKKGSTFLIDFYCLRPPNRLQSSKAAMREGYRLPENNYSQQAIDFMDKVLEISGLGDYTFLPDDVVKGKDQKVEITMQGARLETETALNVCIQKVLDRTGIKNNQIDGLIVNCSAFNPTPSLSAAVVNHFKFKQSIRTFNLSGMGCAASVIGVDLAMEILANNPNTRIIIAGTENILWNLYDGNQRSMLITNCIFRLGAVALMLSNHPADRHLAKYKLTHMVRTHLGAHDEAYNAVIQKEDEEGKVGVKIGKELMKVAGMALKANITRLGPKVLPLSEKLIFAGNYVARKVLGMNLKPYVPDFTTAFEHFCIHPGGKAVINEVGKSLKLRHEQTLPMLVPFERYGNTSSSSTWYAWTYVETTQGVKKGDRVWQLGFGSGFKCCSAVWVALKKNDEKHDAWMDIESYT</sequence>
<dbReference type="Pfam" id="PF08392">
    <property type="entry name" value="FAE1_CUT1_RppA"/>
    <property type="match status" value="1"/>
</dbReference>